<keyword evidence="2 4" id="KW-0808">Transferase</keyword>
<dbReference type="EMBL" id="WTYW01000005">
    <property type="protein sequence ID" value="MXO86973.1"/>
    <property type="molecule type" value="Genomic_DNA"/>
</dbReference>
<dbReference type="InterPro" id="IPR016181">
    <property type="entry name" value="Acyl_CoA_acyltransferase"/>
</dbReference>
<dbReference type="AlphaFoldDB" id="A0A844ZHR4"/>
<dbReference type="OrthoDB" id="9790282at2"/>
<dbReference type="InterPro" id="IPR004616">
    <property type="entry name" value="Leu/Phe-tRNA_Trfase"/>
</dbReference>
<dbReference type="GO" id="GO:0005737">
    <property type="term" value="C:cytoplasm"/>
    <property type="evidence" value="ECO:0007669"/>
    <property type="project" value="UniProtKB-SubCell"/>
</dbReference>
<keyword evidence="3 4" id="KW-0012">Acyltransferase</keyword>
<comment type="catalytic activity">
    <reaction evidence="4">
        <text>N-terminal L-arginyl-[protein] + L-leucyl-tRNA(Leu) = N-terminal L-leucyl-L-arginyl-[protein] + tRNA(Leu) + H(+)</text>
        <dbReference type="Rhea" id="RHEA:50416"/>
        <dbReference type="Rhea" id="RHEA-COMP:9613"/>
        <dbReference type="Rhea" id="RHEA-COMP:9622"/>
        <dbReference type="Rhea" id="RHEA-COMP:12672"/>
        <dbReference type="Rhea" id="RHEA-COMP:12673"/>
        <dbReference type="ChEBI" id="CHEBI:15378"/>
        <dbReference type="ChEBI" id="CHEBI:64719"/>
        <dbReference type="ChEBI" id="CHEBI:78442"/>
        <dbReference type="ChEBI" id="CHEBI:78494"/>
        <dbReference type="ChEBI" id="CHEBI:133044"/>
        <dbReference type="EC" id="2.3.2.6"/>
    </reaction>
</comment>
<reference evidence="5 6" key="1">
    <citation type="submission" date="2019-12" db="EMBL/GenBank/DDBJ databases">
        <title>Genomic-based taxomic classification of the family Erythrobacteraceae.</title>
        <authorList>
            <person name="Xu L."/>
        </authorList>
    </citation>
    <scope>NUCLEOTIDE SEQUENCE [LARGE SCALE GENOMIC DNA]</scope>
    <source>
        <strain evidence="5 6">MCCC 1A09962</strain>
    </source>
</reference>
<evidence type="ECO:0000313" key="5">
    <source>
        <dbReference type="EMBL" id="MXO86973.1"/>
    </source>
</evidence>
<comment type="subcellular location">
    <subcellularLocation>
        <location evidence="4">Cytoplasm</location>
    </subcellularLocation>
</comment>
<organism evidence="5 6">
    <name type="scientific">Parapontixanthobacter aurantiacus</name>
    <dbReference type="NCBI Taxonomy" id="1463599"/>
    <lineage>
        <taxon>Bacteria</taxon>
        <taxon>Pseudomonadati</taxon>
        <taxon>Pseudomonadota</taxon>
        <taxon>Alphaproteobacteria</taxon>
        <taxon>Sphingomonadales</taxon>
        <taxon>Erythrobacteraceae</taxon>
        <taxon>Parapontixanthobacter</taxon>
    </lineage>
</organism>
<dbReference type="NCBIfam" id="TIGR00667">
    <property type="entry name" value="aat"/>
    <property type="match status" value="1"/>
</dbReference>
<evidence type="ECO:0000256" key="1">
    <source>
        <dbReference type="ARBA" id="ARBA00022490"/>
    </source>
</evidence>
<name>A0A844ZHR4_9SPHN</name>
<dbReference type="Proteomes" id="UP000433104">
    <property type="component" value="Unassembled WGS sequence"/>
</dbReference>
<comment type="function">
    <text evidence="4">Functions in the N-end rule pathway of protein degradation where it conjugates Leu, Phe and, less efficiently, Met from aminoacyl-tRNAs to the N-termini of proteins containing an N-terminal arginine or lysine.</text>
</comment>
<dbReference type="RefSeq" id="WP_160685175.1">
    <property type="nucleotide sequence ID" value="NZ_WTYW01000005.1"/>
</dbReference>
<keyword evidence="1 4" id="KW-0963">Cytoplasm</keyword>
<evidence type="ECO:0000256" key="2">
    <source>
        <dbReference type="ARBA" id="ARBA00022679"/>
    </source>
</evidence>
<keyword evidence="6" id="KW-1185">Reference proteome</keyword>
<dbReference type="EC" id="2.3.2.6" evidence="4"/>
<comment type="caution">
    <text evidence="5">The sequence shown here is derived from an EMBL/GenBank/DDBJ whole genome shotgun (WGS) entry which is preliminary data.</text>
</comment>
<evidence type="ECO:0000256" key="3">
    <source>
        <dbReference type="ARBA" id="ARBA00023315"/>
    </source>
</evidence>
<dbReference type="SUPFAM" id="SSF55729">
    <property type="entry name" value="Acyl-CoA N-acyltransferases (Nat)"/>
    <property type="match status" value="1"/>
</dbReference>
<comment type="similarity">
    <text evidence="4">Belongs to the L/F-transferase family.</text>
</comment>
<protein>
    <recommendedName>
        <fullName evidence="4">Leucyl/phenylalanyl-tRNA--protein transferase</fullName>
        <ecNumber evidence="4">2.3.2.6</ecNumber>
    </recommendedName>
    <alternativeName>
        <fullName evidence="4">L/F-transferase</fullName>
    </alternativeName>
    <alternativeName>
        <fullName evidence="4">Leucyltransferase</fullName>
    </alternativeName>
    <alternativeName>
        <fullName evidence="4">Phenyalanyltransferase</fullName>
    </alternativeName>
</protein>
<gene>
    <name evidence="4" type="primary">aat</name>
    <name evidence="5" type="ORF">GRI38_13140</name>
</gene>
<evidence type="ECO:0000256" key="4">
    <source>
        <dbReference type="HAMAP-Rule" id="MF_00688"/>
    </source>
</evidence>
<dbReference type="HAMAP" id="MF_00688">
    <property type="entry name" value="Leu_Phe_trans"/>
    <property type="match status" value="1"/>
</dbReference>
<accession>A0A844ZHR4</accession>
<evidence type="ECO:0000313" key="6">
    <source>
        <dbReference type="Proteomes" id="UP000433104"/>
    </source>
</evidence>
<dbReference type="PANTHER" id="PTHR30098">
    <property type="entry name" value="LEUCYL/PHENYLALANYL-TRNA--PROTEIN TRANSFERASE"/>
    <property type="match status" value="1"/>
</dbReference>
<sequence length="255" mass="27751">MQAPTYSQRDEIIDPKLLLLAYSQGVFPMAEGREDPDIFWVEPRERAIIPLDEFRCSRSLAKTLKRGTYRVTCNRAFGRVVGECAAPRPAPDGSDEGSWISHRIERSYLALHRAGFAHSIECWRVPAAGEYPEAAGEANGGEPSLVGGLYGVSFDRVFCGESMFSRADNASKVALAWLVAAMRRGGYRVLDCQFMTDHLASLGAVALPQADYLAAIGEAAGPPEMDICEAIARFEECDQASSPGKLIAQSLTQTS</sequence>
<dbReference type="Pfam" id="PF03588">
    <property type="entry name" value="Leu_Phe_trans"/>
    <property type="match status" value="1"/>
</dbReference>
<proteinExistence type="inferred from homology"/>
<comment type="catalytic activity">
    <reaction evidence="4">
        <text>N-terminal L-lysyl-[protein] + L-leucyl-tRNA(Leu) = N-terminal L-leucyl-L-lysyl-[protein] + tRNA(Leu) + H(+)</text>
        <dbReference type="Rhea" id="RHEA:12340"/>
        <dbReference type="Rhea" id="RHEA-COMP:9613"/>
        <dbReference type="Rhea" id="RHEA-COMP:9622"/>
        <dbReference type="Rhea" id="RHEA-COMP:12670"/>
        <dbReference type="Rhea" id="RHEA-COMP:12671"/>
        <dbReference type="ChEBI" id="CHEBI:15378"/>
        <dbReference type="ChEBI" id="CHEBI:65249"/>
        <dbReference type="ChEBI" id="CHEBI:78442"/>
        <dbReference type="ChEBI" id="CHEBI:78494"/>
        <dbReference type="ChEBI" id="CHEBI:133043"/>
        <dbReference type="EC" id="2.3.2.6"/>
    </reaction>
</comment>
<dbReference type="GO" id="GO:0030163">
    <property type="term" value="P:protein catabolic process"/>
    <property type="evidence" value="ECO:0007669"/>
    <property type="project" value="UniProtKB-UniRule"/>
</dbReference>
<dbReference type="GO" id="GO:0008914">
    <property type="term" value="F:leucyl-tRNA--protein transferase activity"/>
    <property type="evidence" value="ECO:0007669"/>
    <property type="project" value="UniProtKB-UniRule"/>
</dbReference>
<dbReference type="Gene3D" id="3.40.630.70">
    <property type="entry name" value="Leucyl/phenylalanyl-tRNA-protein transferase, C-terminal domain"/>
    <property type="match status" value="1"/>
</dbReference>
<comment type="catalytic activity">
    <reaction evidence="4">
        <text>L-phenylalanyl-tRNA(Phe) + an N-terminal L-alpha-aminoacyl-[protein] = an N-terminal L-phenylalanyl-L-alpha-aminoacyl-[protein] + tRNA(Phe)</text>
        <dbReference type="Rhea" id="RHEA:43632"/>
        <dbReference type="Rhea" id="RHEA-COMP:9668"/>
        <dbReference type="Rhea" id="RHEA-COMP:9699"/>
        <dbReference type="Rhea" id="RHEA-COMP:10636"/>
        <dbReference type="Rhea" id="RHEA-COMP:10637"/>
        <dbReference type="ChEBI" id="CHEBI:78442"/>
        <dbReference type="ChEBI" id="CHEBI:78531"/>
        <dbReference type="ChEBI" id="CHEBI:78597"/>
        <dbReference type="ChEBI" id="CHEBI:83561"/>
        <dbReference type="EC" id="2.3.2.6"/>
    </reaction>
</comment>
<dbReference type="PANTHER" id="PTHR30098:SF2">
    <property type="entry name" value="LEUCYL_PHENYLALANYL-TRNA--PROTEIN TRANSFERASE"/>
    <property type="match status" value="1"/>
</dbReference>
<dbReference type="InterPro" id="IPR042203">
    <property type="entry name" value="Leu/Phe-tRNA_Trfase_C"/>
</dbReference>